<evidence type="ECO:0000256" key="2">
    <source>
        <dbReference type="ARBA" id="ARBA00022692"/>
    </source>
</evidence>
<keyword evidence="3" id="KW-1133">Transmembrane helix</keyword>
<dbReference type="PANTHER" id="PTHR43394:SF1">
    <property type="entry name" value="ATP-BINDING CASSETTE SUB-FAMILY B MEMBER 10, MITOCHONDRIAL"/>
    <property type="match status" value="1"/>
</dbReference>
<dbReference type="GO" id="GO:0015421">
    <property type="term" value="F:ABC-type oligopeptide transporter activity"/>
    <property type="evidence" value="ECO:0007669"/>
    <property type="project" value="TreeGrafter"/>
</dbReference>
<dbReference type="GeneID" id="17285527"/>
<dbReference type="PANTHER" id="PTHR43394">
    <property type="entry name" value="ATP-DEPENDENT PERMEASE MDL1, MITOCHONDRIAL"/>
    <property type="match status" value="1"/>
</dbReference>
<dbReference type="AlphaFoldDB" id="R1FMG9"/>
<feature type="non-terminal residue" evidence="6">
    <location>
        <position position="104"/>
    </location>
</feature>
<sequence length="104" mass="11560">MTCAFLPYCAYCLVLYYGAPRCSIDASGLVSFVFYMQSLFAAFTSIGNIYTALAQAVGAADKVLKWIEREPQLPPQPEPLAPQTCRGDLKLCDIRFRRAAAWAR</sequence>
<keyword evidence="4" id="KW-0472">Membrane</keyword>
<protein>
    <recommendedName>
        <fullName evidence="5">ABC transmembrane type-1 domain-containing protein</fullName>
    </recommendedName>
</protein>
<accession>R1FMG9</accession>
<dbReference type="InterPro" id="IPR039421">
    <property type="entry name" value="Type_1_exporter"/>
</dbReference>
<dbReference type="InterPro" id="IPR036640">
    <property type="entry name" value="ABC1_TM_sf"/>
</dbReference>
<dbReference type="RefSeq" id="XP_005792684.1">
    <property type="nucleotide sequence ID" value="XM_005792627.1"/>
</dbReference>
<organism evidence="6">
    <name type="scientific">Emiliania huxleyi</name>
    <name type="common">Coccolithophore</name>
    <name type="synonym">Pontosphaera huxleyi</name>
    <dbReference type="NCBI Taxonomy" id="2903"/>
    <lineage>
        <taxon>Eukaryota</taxon>
        <taxon>Haptista</taxon>
        <taxon>Haptophyta</taxon>
        <taxon>Prymnesiophyceae</taxon>
        <taxon>Isochrysidales</taxon>
        <taxon>Noelaerhabdaceae</taxon>
        <taxon>Emiliania</taxon>
    </lineage>
</organism>
<evidence type="ECO:0000256" key="4">
    <source>
        <dbReference type="ARBA" id="ARBA00023136"/>
    </source>
</evidence>
<comment type="subcellular location">
    <subcellularLocation>
        <location evidence="1">Membrane</location>
        <topology evidence="1">Multi-pass membrane protein</topology>
    </subcellularLocation>
</comment>
<evidence type="ECO:0000313" key="6">
    <source>
        <dbReference type="EMBL" id="EOD40255.1"/>
    </source>
</evidence>
<reference evidence="6" key="1">
    <citation type="submission" date="2012-07" db="EMBL/GenBank/DDBJ databases">
        <title>Genome variability drives Emilianias global distribution.</title>
        <authorList>
            <consortium name="DOE Joint Genome Institute"/>
            <person name="Read B."/>
            <person name="Kegel J."/>
            <person name="Klute M."/>
            <person name="Kuo A."/>
            <person name="Lefebvre S.C."/>
            <person name="Maumus F."/>
            <person name="Mayer C."/>
            <person name="Miller J."/>
            <person name="Allen A."/>
            <person name="Bidle K."/>
            <person name="Borodovsky M."/>
            <person name="Bowler C."/>
            <person name="Brownlee C."/>
            <person name="Claverie J.-M."/>
            <person name="Cock M."/>
            <person name="De Vargas C."/>
            <person name="Elias M."/>
            <person name="Frickenhaus S."/>
            <person name="Gladyshev V.N."/>
            <person name="Gonzalez K."/>
            <person name="Guda C."/>
            <person name="Hadaegh A."/>
            <person name="Herman E."/>
            <person name="Iglesias-Rodriguez D."/>
            <person name="Jones B."/>
            <person name="Lawson T."/>
            <person name="Leese F."/>
            <person name="Lin Y.-C."/>
            <person name="Lindquist E."/>
            <person name="Lobanov A."/>
            <person name="Lucas S."/>
            <person name="Malik S.-H.B."/>
            <person name="Marsh M.E."/>
            <person name="Mock T."/>
            <person name="Monier A."/>
            <person name="Moreau H."/>
            <person name="Mueller-Roeber B."/>
            <person name="Napier J."/>
            <person name="Ogata H."/>
            <person name="Parker M."/>
            <person name="Probert I."/>
            <person name="Quesneville H."/>
            <person name="Raines C."/>
            <person name="Rensing S."/>
            <person name="Riano-Pachon D.M."/>
            <person name="Richier S."/>
            <person name="Rokitta S."/>
            <person name="Salamov A."/>
            <person name="Sarno A.F."/>
            <person name="Schmutz J."/>
            <person name="Schroeder D."/>
            <person name="Shiraiwa Y."/>
            <person name="Soanes D.M."/>
            <person name="Valentin K."/>
            <person name="Van Der Giezen M."/>
            <person name="Van Der Peer Y."/>
            <person name="Vardi A."/>
            <person name="Verret F."/>
            <person name="Von Dassow P."/>
            <person name="Wheeler G."/>
            <person name="Williams B."/>
            <person name="Wilson W."/>
            <person name="Wolfe G."/>
            <person name="Wurch L.L."/>
            <person name="Young J."/>
            <person name="Dacks J.B."/>
            <person name="Delwiche C.F."/>
            <person name="Dyhrman S."/>
            <person name="Glockner G."/>
            <person name="John U."/>
            <person name="Richards T."/>
            <person name="Worden A.Z."/>
            <person name="Zhang X."/>
            <person name="Grigoriev I.V."/>
        </authorList>
    </citation>
    <scope>NUCLEOTIDE SEQUENCE</scope>
    <source>
        <strain evidence="6">CCMP1516</strain>
    </source>
</reference>
<keyword evidence="2" id="KW-0812">Transmembrane</keyword>
<gene>
    <name evidence="6" type="ORF">EMIHUDRAFT_260203</name>
</gene>
<evidence type="ECO:0000256" key="3">
    <source>
        <dbReference type="ARBA" id="ARBA00022989"/>
    </source>
</evidence>
<evidence type="ECO:0000259" key="5">
    <source>
        <dbReference type="PROSITE" id="PS50929"/>
    </source>
</evidence>
<dbReference type="EMBL" id="KB863391">
    <property type="protein sequence ID" value="EOD40255.1"/>
    <property type="molecule type" value="Genomic_DNA"/>
</dbReference>
<dbReference type="Gene3D" id="1.20.1560.10">
    <property type="entry name" value="ABC transporter type 1, transmembrane domain"/>
    <property type="match status" value="1"/>
</dbReference>
<proteinExistence type="predicted"/>
<dbReference type="HOGENOM" id="CLU_2270820_0_0_1"/>
<evidence type="ECO:0000256" key="1">
    <source>
        <dbReference type="ARBA" id="ARBA00004141"/>
    </source>
</evidence>
<dbReference type="GO" id="GO:0005524">
    <property type="term" value="F:ATP binding"/>
    <property type="evidence" value="ECO:0007669"/>
    <property type="project" value="InterPro"/>
</dbReference>
<dbReference type="KEGG" id="ehx:EMIHUDRAFT_260203"/>
<feature type="domain" description="ABC transmembrane type-1" evidence="5">
    <location>
        <begin position="1"/>
        <end position="55"/>
    </location>
</feature>
<dbReference type="InterPro" id="IPR011527">
    <property type="entry name" value="ABC1_TM_dom"/>
</dbReference>
<name>R1FMG9_EMIHU</name>
<dbReference type="SUPFAM" id="SSF90123">
    <property type="entry name" value="ABC transporter transmembrane region"/>
    <property type="match status" value="1"/>
</dbReference>
<dbReference type="PROSITE" id="PS50929">
    <property type="entry name" value="ABC_TM1F"/>
    <property type="match status" value="1"/>
</dbReference>
<dbReference type="GO" id="GO:0016020">
    <property type="term" value="C:membrane"/>
    <property type="evidence" value="ECO:0007669"/>
    <property type="project" value="UniProtKB-SubCell"/>
</dbReference>